<comment type="caution">
    <text evidence="2">The sequence shown here is derived from an EMBL/GenBank/DDBJ whole genome shotgun (WGS) entry which is preliminary data.</text>
</comment>
<dbReference type="AlphaFoldDB" id="A0AAW0ZGX3"/>
<dbReference type="EMBL" id="JAWNGG020000202">
    <property type="protein sequence ID" value="KAK9296826.1"/>
    <property type="molecule type" value="Genomic_DNA"/>
</dbReference>
<evidence type="ECO:0000256" key="1">
    <source>
        <dbReference type="SAM" id="MobiDB-lite"/>
    </source>
</evidence>
<evidence type="ECO:0000313" key="3">
    <source>
        <dbReference type="Proteomes" id="UP001432146"/>
    </source>
</evidence>
<accession>A0AAW0ZGX3</accession>
<protein>
    <submittedName>
        <fullName evidence="2">Uncharacterized protein</fullName>
    </submittedName>
</protein>
<dbReference type="Proteomes" id="UP001432146">
    <property type="component" value="Unassembled WGS sequence"/>
</dbReference>
<keyword evidence="3" id="KW-1185">Reference proteome</keyword>
<organism evidence="2 3">
    <name type="scientific">Tetragonisca angustula</name>
    <dbReference type="NCBI Taxonomy" id="166442"/>
    <lineage>
        <taxon>Eukaryota</taxon>
        <taxon>Metazoa</taxon>
        <taxon>Ecdysozoa</taxon>
        <taxon>Arthropoda</taxon>
        <taxon>Hexapoda</taxon>
        <taxon>Insecta</taxon>
        <taxon>Pterygota</taxon>
        <taxon>Neoptera</taxon>
        <taxon>Endopterygota</taxon>
        <taxon>Hymenoptera</taxon>
        <taxon>Apocrita</taxon>
        <taxon>Aculeata</taxon>
        <taxon>Apoidea</taxon>
        <taxon>Anthophila</taxon>
        <taxon>Apidae</taxon>
        <taxon>Tetragonisca</taxon>
    </lineage>
</organism>
<reference evidence="2 3" key="1">
    <citation type="submission" date="2024-05" db="EMBL/GenBank/DDBJ databases">
        <title>The nuclear and mitochondrial genome assemblies of Tetragonisca angustula (Apidae: Meliponini), a tiny yet remarkable pollinator in the Neotropics.</title>
        <authorList>
            <person name="Ferrari R."/>
            <person name="Ricardo P.C."/>
            <person name="Dias F.C."/>
            <person name="Araujo N.S."/>
            <person name="Soares D.O."/>
            <person name="Zhou Q.-S."/>
            <person name="Zhu C.-D."/>
            <person name="Coutinho L."/>
            <person name="Airas M.C."/>
            <person name="Batista T.M."/>
        </authorList>
    </citation>
    <scope>NUCLEOTIDE SEQUENCE [LARGE SCALE GENOMIC DNA]</scope>
    <source>
        <strain evidence="2">ASF017062</strain>
        <tissue evidence="2">Abdomen</tissue>
    </source>
</reference>
<proteinExistence type="predicted"/>
<feature type="compositionally biased region" description="Basic and acidic residues" evidence="1">
    <location>
        <begin position="92"/>
        <end position="110"/>
    </location>
</feature>
<evidence type="ECO:0000313" key="2">
    <source>
        <dbReference type="EMBL" id="KAK9296826.1"/>
    </source>
</evidence>
<feature type="region of interest" description="Disordered" evidence="1">
    <location>
        <begin position="87"/>
        <end position="110"/>
    </location>
</feature>
<gene>
    <name evidence="2" type="ORF">QLX08_009239</name>
</gene>
<sequence>MPLMHAHARTRVHACNDYARLREEFAATHESRCFRGSIPASGSEPAARFTTHYLGYVGKSRLSLNTVDRVHPRRSFGALREVKRVCSNTSTRGHDESMRSHVERNIVESS</sequence>
<name>A0AAW0ZGX3_9HYME</name>